<accession>A0A382G2W8</accession>
<evidence type="ECO:0000313" key="1">
    <source>
        <dbReference type="EMBL" id="SVB69608.1"/>
    </source>
</evidence>
<feature type="non-terminal residue" evidence="1">
    <location>
        <position position="1"/>
    </location>
</feature>
<name>A0A382G2W8_9ZZZZ</name>
<organism evidence="1">
    <name type="scientific">marine metagenome</name>
    <dbReference type="NCBI Taxonomy" id="408172"/>
    <lineage>
        <taxon>unclassified sequences</taxon>
        <taxon>metagenomes</taxon>
        <taxon>ecological metagenomes</taxon>
    </lineage>
</organism>
<sequence>EHLLYTQGVRGSSPLPPTIHLPKTDLPNTFFWIYREIYPVRKS</sequence>
<dbReference type="AntiFam" id="ANF00010">
    <property type="entry name" value="tRNA translation"/>
</dbReference>
<dbReference type="EMBL" id="UINC01053281">
    <property type="protein sequence ID" value="SVB69608.1"/>
    <property type="molecule type" value="Genomic_DNA"/>
</dbReference>
<protein>
    <submittedName>
        <fullName evidence="1">Uncharacterized protein</fullName>
    </submittedName>
</protein>
<reference evidence="1" key="1">
    <citation type="submission" date="2018-05" db="EMBL/GenBank/DDBJ databases">
        <authorList>
            <person name="Lanie J.A."/>
            <person name="Ng W.-L."/>
            <person name="Kazmierczak K.M."/>
            <person name="Andrzejewski T.M."/>
            <person name="Davidsen T.M."/>
            <person name="Wayne K.J."/>
            <person name="Tettelin H."/>
            <person name="Glass J.I."/>
            <person name="Rusch D."/>
            <person name="Podicherti R."/>
            <person name="Tsui H.-C.T."/>
            <person name="Winkler M.E."/>
        </authorList>
    </citation>
    <scope>NUCLEOTIDE SEQUENCE</scope>
</reference>
<proteinExistence type="predicted"/>
<dbReference type="AlphaFoldDB" id="A0A382G2W8"/>
<gene>
    <name evidence="1" type="ORF">METZ01_LOCUS222462</name>
</gene>